<feature type="transmembrane region" description="Helical" evidence="1">
    <location>
        <begin position="6"/>
        <end position="28"/>
    </location>
</feature>
<accession>K1NKR0</accession>
<comment type="caution">
    <text evidence="2">The sequence shown here is derived from an EMBL/GenBank/DDBJ whole genome shotgun (WGS) entry which is preliminary data.</text>
</comment>
<sequence length="38" mass="4564">MQSRACGFFTGNLISVFLLYLHILKYYFYESKIELKAR</sequence>
<organism evidence="2 3">
    <name type="scientific">Lactobacillus crispatus FB077-07</name>
    <dbReference type="NCBI Taxonomy" id="883092"/>
    <lineage>
        <taxon>Bacteria</taxon>
        <taxon>Bacillati</taxon>
        <taxon>Bacillota</taxon>
        <taxon>Bacilli</taxon>
        <taxon>Lactobacillales</taxon>
        <taxon>Lactobacillaceae</taxon>
        <taxon>Lactobacillus</taxon>
    </lineage>
</organism>
<dbReference type="EMBL" id="AGZG01000022">
    <property type="protein sequence ID" value="EKB75528.1"/>
    <property type="molecule type" value="Genomic_DNA"/>
</dbReference>
<gene>
    <name evidence="2" type="ORF">HMPREF9249_00477</name>
</gene>
<keyword evidence="1" id="KW-1133">Transmembrane helix</keyword>
<evidence type="ECO:0000256" key="1">
    <source>
        <dbReference type="SAM" id="Phobius"/>
    </source>
</evidence>
<dbReference type="Proteomes" id="UP000004722">
    <property type="component" value="Unassembled WGS sequence"/>
</dbReference>
<evidence type="ECO:0000313" key="2">
    <source>
        <dbReference type="EMBL" id="EKB75528.1"/>
    </source>
</evidence>
<dbReference type="HOGENOM" id="CLU_3329231_0_0_9"/>
<keyword evidence="1" id="KW-0812">Transmembrane</keyword>
<keyword evidence="1" id="KW-0472">Membrane</keyword>
<reference evidence="2 3" key="1">
    <citation type="submission" date="2012-07" db="EMBL/GenBank/DDBJ databases">
        <title>The Genome Sequence of Lactobacillus crispatus FB077-07.</title>
        <authorList>
            <consortium name="The Broad Institute Genome Sequencing Platform"/>
            <person name="Earl A."/>
            <person name="Ward D."/>
            <person name="Feldgarden M."/>
            <person name="Gevers D."/>
            <person name="Saerens B."/>
            <person name="Vaneechoutte M."/>
            <person name="Walker B."/>
            <person name="Young S.K."/>
            <person name="Zeng Q."/>
            <person name="Gargeya S."/>
            <person name="Fitzgerald M."/>
            <person name="Haas B."/>
            <person name="Abouelleil A."/>
            <person name="Alvarado L."/>
            <person name="Arachchi H.M."/>
            <person name="Berlin A.M."/>
            <person name="Chapman S.B."/>
            <person name="Goldberg J."/>
            <person name="Griggs A."/>
            <person name="Gujja S."/>
            <person name="Hansen M."/>
            <person name="Howarth C."/>
            <person name="Imamovic A."/>
            <person name="Larimer J."/>
            <person name="McCowen C."/>
            <person name="Montmayeur A."/>
            <person name="Murphy C."/>
            <person name="Neiman D."/>
            <person name="Pearson M."/>
            <person name="Priest M."/>
            <person name="Roberts A."/>
            <person name="Saif S."/>
            <person name="Shea T."/>
            <person name="Sisk P."/>
            <person name="Sykes S."/>
            <person name="Wortman J."/>
            <person name="Nusbaum C."/>
            <person name="Birren B."/>
        </authorList>
    </citation>
    <scope>NUCLEOTIDE SEQUENCE [LARGE SCALE GENOMIC DNA]</scope>
    <source>
        <strain evidence="2 3">FB077-07</strain>
    </source>
</reference>
<dbReference type="AlphaFoldDB" id="K1NKR0"/>
<protein>
    <submittedName>
        <fullName evidence="2">Uncharacterized protein</fullName>
    </submittedName>
</protein>
<name>K1NKR0_9LACO</name>
<proteinExistence type="predicted"/>
<evidence type="ECO:0000313" key="3">
    <source>
        <dbReference type="Proteomes" id="UP000004722"/>
    </source>
</evidence>